<name>A0ACC2NF54_9HYME</name>
<reference evidence="1" key="1">
    <citation type="submission" date="2023-04" db="EMBL/GenBank/DDBJ databases">
        <title>A chromosome-level genome assembly of the parasitoid wasp Eretmocerus hayati.</title>
        <authorList>
            <person name="Zhong Y."/>
            <person name="Liu S."/>
            <person name="Liu Y."/>
        </authorList>
    </citation>
    <scope>NUCLEOTIDE SEQUENCE</scope>
    <source>
        <strain evidence="1">ZJU_SS_LIU_2023</strain>
    </source>
</reference>
<gene>
    <name evidence="1" type="ORF">QAD02_009883</name>
</gene>
<proteinExistence type="predicted"/>
<keyword evidence="2" id="KW-1185">Reference proteome</keyword>
<dbReference type="Proteomes" id="UP001239111">
    <property type="component" value="Chromosome 4"/>
</dbReference>
<sequence>MVCFRAEVLLGLLFIPYVINSSNADPLALKPIIISPADYSHKYNFSLNSTTEYVFLYGESEASHVEGARIVVESNNASTAYPLLVVVRQKKGILSWQIPLQVENKHLIGPIPYRLTSRTLCQSEYYKSQRDIHDIQFKEPDQFVTISIATASTDVIGFNLTVKPIPRFFMTSGEIRTFNITPAEPVYYGYNFTGFTADSPSVLVSVTSDSEVCMTFSIQNTTCPVFDLERNIQYAGYWQTVSLQGGILVPKDAYPNGFFIVLVVNADDFDCSHKPFSLHDRVKEVTLTINNSVTRHDYVVACLSAMTLLVTFCVMYISGAIFCRVRRFRILREQTIQDELDRAQQSISSPDAQTSGFQEIGENAEIGLDDDSSLDEDDIDLMEDAMFDKEIIRTKLVLSVCDLARKEPRVLRKKSRLYVHYLITIAIFYAAPVVQLVVNNQKALHDTGNQDLCYYNFLCAHPLFFLSDFNHVFTNLGYILFGLLFIFIVYMRERCDDCSYQVDRGFGIPQHYGLFYAMGFALMMEGVLSGSYHLCPNHSNFQFDTSFMYIIAVLSMVKIYQNRHPDINAQAPVTFGVLAITIFLGLIGVLNGQLYFWILFTIVHITTCLYLSAHIYYMGRWKFNGGVFHRVMLTMKRDARSGIIYLFRPLYWKRLLLLTIGNICNIALAVYGIKNHEQDFATYLLKVLMMNLLLYMFFYISMKLIQRESIQFQPFMYFLISSITWSGALYFFHSKTISWALTPAQSRTHNRPCVLLNFFDYHDIWHFLSALAMFFSFMMLLTLDDDLSDTHRSLIPVF</sequence>
<accession>A0ACC2NF54</accession>
<dbReference type="EMBL" id="CM056744">
    <property type="protein sequence ID" value="KAJ8668220.1"/>
    <property type="molecule type" value="Genomic_DNA"/>
</dbReference>
<protein>
    <submittedName>
        <fullName evidence="1">Uncharacterized protein</fullName>
    </submittedName>
</protein>
<organism evidence="1 2">
    <name type="scientific">Eretmocerus hayati</name>
    <dbReference type="NCBI Taxonomy" id="131215"/>
    <lineage>
        <taxon>Eukaryota</taxon>
        <taxon>Metazoa</taxon>
        <taxon>Ecdysozoa</taxon>
        <taxon>Arthropoda</taxon>
        <taxon>Hexapoda</taxon>
        <taxon>Insecta</taxon>
        <taxon>Pterygota</taxon>
        <taxon>Neoptera</taxon>
        <taxon>Endopterygota</taxon>
        <taxon>Hymenoptera</taxon>
        <taxon>Apocrita</taxon>
        <taxon>Proctotrupomorpha</taxon>
        <taxon>Chalcidoidea</taxon>
        <taxon>Aphelinidae</taxon>
        <taxon>Aphelininae</taxon>
        <taxon>Eretmocerus</taxon>
    </lineage>
</organism>
<evidence type="ECO:0000313" key="2">
    <source>
        <dbReference type="Proteomes" id="UP001239111"/>
    </source>
</evidence>
<comment type="caution">
    <text evidence="1">The sequence shown here is derived from an EMBL/GenBank/DDBJ whole genome shotgun (WGS) entry which is preliminary data.</text>
</comment>
<evidence type="ECO:0000313" key="1">
    <source>
        <dbReference type="EMBL" id="KAJ8668220.1"/>
    </source>
</evidence>